<dbReference type="FunFam" id="3.30.9.10:FF:000111">
    <property type="entry name" value="Ubiquinone biosynthesis monooxygenase COQ6, mitochondrial"/>
    <property type="match status" value="1"/>
</dbReference>
<evidence type="ECO:0000313" key="2">
    <source>
        <dbReference type="Proteomes" id="UP000631114"/>
    </source>
</evidence>
<comment type="caution">
    <text evidence="1">The sequence shown here is derived from an EMBL/GenBank/DDBJ whole genome shotgun (WGS) entry which is preliminary data.</text>
</comment>
<dbReference type="PANTHER" id="PTHR43876">
    <property type="entry name" value="UBIQUINONE BIOSYNTHESIS MONOOXYGENASE COQ6, MITOCHONDRIAL"/>
    <property type="match status" value="1"/>
</dbReference>
<dbReference type="PANTHER" id="PTHR43876:SF7">
    <property type="entry name" value="UBIQUINONE BIOSYNTHESIS MONOOXYGENASE COQ6, MITOCHONDRIAL"/>
    <property type="match status" value="1"/>
</dbReference>
<dbReference type="SUPFAM" id="SSF51905">
    <property type="entry name" value="FAD/NAD(P)-binding domain"/>
    <property type="match status" value="1"/>
</dbReference>
<keyword evidence="2" id="KW-1185">Reference proteome</keyword>
<dbReference type="EMBL" id="JADFTS010000002">
    <property type="protein sequence ID" value="KAF9622904.1"/>
    <property type="molecule type" value="Genomic_DNA"/>
</dbReference>
<dbReference type="Gene3D" id="3.30.9.10">
    <property type="entry name" value="D-Amino Acid Oxidase, subunit A, domain 2"/>
    <property type="match status" value="1"/>
</dbReference>
<dbReference type="Pfam" id="PF13450">
    <property type="entry name" value="NAD_binding_8"/>
    <property type="match status" value="1"/>
</dbReference>
<protein>
    <submittedName>
        <fullName evidence="1">Uncharacterized protein</fullName>
    </submittedName>
</protein>
<dbReference type="GO" id="GO:0016123">
    <property type="term" value="P:xanthophyll biosynthetic process"/>
    <property type="evidence" value="ECO:0007669"/>
    <property type="project" value="TreeGrafter"/>
</dbReference>
<dbReference type="Gene3D" id="3.50.50.60">
    <property type="entry name" value="FAD/NAD(P)-binding domain"/>
    <property type="match status" value="1"/>
</dbReference>
<name>A0A835IT47_9MAGN</name>
<dbReference type="OrthoDB" id="683240at2759"/>
<dbReference type="GO" id="GO:0016120">
    <property type="term" value="P:carotene biosynthetic process"/>
    <property type="evidence" value="ECO:0007669"/>
    <property type="project" value="TreeGrafter"/>
</dbReference>
<accession>A0A835IT47</accession>
<gene>
    <name evidence="1" type="ORF">IFM89_035137</name>
</gene>
<organism evidence="1 2">
    <name type="scientific">Coptis chinensis</name>
    <dbReference type="NCBI Taxonomy" id="261450"/>
    <lineage>
        <taxon>Eukaryota</taxon>
        <taxon>Viridiplantae</taxon>
        <taxon>Streptophyta</taxon>
        <taxon>Embryophyta</taxon>
        <taxon>Tracheophyta</taxon>
        <taxon>Spermatophyta</taxon>
        <taxon>Magnoliopsida</taxon>
        <taxon>Ranunculales</taxon>
        <taxon>Ranunculaceae</taxon>
        <taxon>Coptidoideae</taxon>
        <taxon>Coptis</taxon>
    </lineage>
</organism>
<proteinExistence type="predicted"/>
<sequence length="275" mass="29771">MNRIVARRVIATIHAFKVPTRGLTSAQQNSENKEKLGSINGNDQYDIAIVGGGMVGMALACALSSSPLKKLSVAIIDSNPALGKEVNIKKDDLPDPRVSTVTPASISFFKGIIVISSIYPNCCVHILSPSICYFLLVWDYTGLGYARYTANDVDADVLGCVVENKGLHSSLLSCLQVGADEGKSHVRELARIKTTGWNYSQNAIICTVKHTVENHCAWQRFLPSGPIALLPIGDEFSNIVWTMIPKEATKCKSMSGDDFVKPVNHALHDGYGPNP</sequence>
<dbReference type="Proteomes" id="UP000631114">
    <property type="component" value="Unassembled WGS sequence"/>
</dbReference>
<dbReference type="InterPro" id="IPR051205">
    <property type="entry name" value="UbiH/COQ6_monooxygenase"/>
</dbReference>
<evidence type="ECO:0000313" key="1">
    <source>
        <dbReference type="EMBL" id="KAF9622904.1"/>
    </source>
</evidence>
<dbReference type="AlphaFoldDB" id="A0A835IT47"/>
<dbReference type="InterPro" id="IPR036188">
    <property type="entry name" value="FAD/NAD-bd_sf"/>
</dbReference>
<reference evidence="1 2" key="1">
    <citation type="submission" date="2020-10" db="EMBL/GenBank/DDBJ databases">
        <title>The Coptis chinensis genome and diversification of protoberbering-type alkaloids.</title>
        <authorList>
            <person name="Wang B."/>
            <person name="Shu S."/>
            <person name="Song C."/>
            <person name="Liu Y."/>
        </authorList>
    </citation>
    <scope>NUCLEOTIDE SEQUENCE [LARGE SCALE GENOMIC DNA]</scope>
    <source>
        <strain evidence="1">HL-2020</strain>
        <tissue evidence="1">Leaf</tissue>
    </source>
</reference>
<dbReference type="GO" id="GO:0005739">
    <property type="term" value="C:mitochondrion"/>
    <property type="evidence" value="ECO:0007669"/>
    <property type="project" value="TreeGrafter"/>
</dbReference>